<dbReference type="Proteomes" id="UP000233551">
    <property type="component" value="Unassembled WGS sequence"/>
</dbReference>
<evidence type="ECO:0000313" key="2">
    <source>
        <dbReference type="EMBL" id="PKI36672.1"/>
    </source>
</evidence>
<keyword evidence="3" id="KW-1185">Reference proteome</keyword>
<organism evidence="2 3">
    <name type="scientific">Punica granatum</name>
    <name type="common">Pomegranate</name>
    <dbReference type="NCBI Taxonomy" id="22663"/>
    <lineage>
        <taxon>Eukaryota</taxon>
        <taxon>Viridiplantae</taxon>
        <taxon>Streptophyta</taxon>
        <taxon>Embryophyta</taxon>
        <taxon>Tracheophyta</taxon>
        <taxon>Spermatophyta</taxon>
        <taxon>Magnoliopsida</taxon>
        <taxon>eudicotyledons</taxon>
        <taxon>Gunneridae</taxon>
        <taxon>Pentapetalae</taxon>
        <taxon>rosids</taxon>
        <taxon>malvids</taxon>
        <taxon>Myrtales</taxon>
        <taxon>Lythraceae</taxon>
        <taxon>Punica</taxon>
    </lineage>
</organism>
<protein>
    <submittedName>
        <fullName evidence="2">Uncharacterized protein</fullName>
    </submittedName>
</protein>
<comment type="caution">
    <text evidence="2">The sequence shown here is derived from an EMBL/GenBank/DDBJ whole genome shotgun (WGS) entry which is preliminary data.</text>
</comment>
<evidence type="ECO:0000313" key="3">
    <source>
        <dbReference type="Proteomes" id="UP000233551"/>
    </source>
</evidence>
<evidence type="ECO:0000256" key="1">
    <source>
        <dbReference type="SAM" id="MobiDB-lite"/>
    </source>
</evidence>
<reference evidence="2 3" key="1">
    <citation type="submission" date="2017-11" db="EMBL/GenBank/DDBJ databases">
        <title>De-novo sequencing of pomegranate (Punica granatum L.) genome.</title>
        <authorList>
            <person name="Akparov Z."/>
            <person name="Amiraslanov A."/>
            <person name="Hajiyeva S."/>
            <person name="Abbasov M."/>
            <person name="Kaur K."/>
            <person name="Hamwieh A."/>
            <person name="Solovyev V."/>
            <person name="Salamov A."/>
            <person name="Braich B."/>
            <person name="Kosarev P."/>
            <person name="Mahmoud A."/>
            <person name="Hajiyev E."/>
            <person name="Babayeva S."/>
            <person name="Izzatullayeva V."/>
            <person name="Mammadov A."/>
            <person name="Mammadov A."/>
            <person name="Sharifova S."/>
            <person name="Ojaghi J."/>
            <person name="Eynullazada K."/>
            <person name="Bayramov B."/>
            <person name="Abdulazimova A."/>
            <person name="Shahmuradov I."/>
        </authorList>
    </citation>
    <scope>NUCLEOTIDE SEQUENCE [LARGE SCALE GENOMIC DNA]</scope>
    <source>
        <strain evidence="3">cv. AG2017</strain>
        <tissue evidence="2">Leaf</tissue>
    </source>
</reference>
<sequence>MQEREETGQLEAGPEVRSYGPDLDTSSLVPQALLFSPSTAATVESTVAPSPEQTGFRLLEPGLAC</sequence>
<dbReference type="EMBL" id="PGOL01004725">
    <property type="protein sequence ID" value="PKI36672.1"/>
    <property type="molecule type" value="Genomic_DNA"/>
</dbReference>
<gene>
    <name evidence="2" type="ORF">CRG98_042931</name>
</gene>
<feature type="region of interest" description="Disordered" evidence="1">
    <location>
        <begin position="1"/>
        <end position="24"/>
    </location>
</feature>
<proteinExistence type="predicted"/>
<name>A0A2I0HY97_PUNGR</name>
<dbReference type="AlphaFoldDB" id="A0A2I0HY97"/>
<accession>A0A2I0HY97</accession>